<dbReference type="CDD" id="cd02440">
    <property type="entry name" value="AdoMet_MTases"/>
    <property type="match status" value="1"/>
</dbReference>
<comment type="caution">
    <text evidence="2">The sequence shown here is derived from an EMBL/GenBank/DDBJ whole genome shotgun (WGS) entry which is preliminary data.</text>
</comment>
<keyword evidence="3" id="KW-1185">Reference proteome</keyword>
<dbReference type="InParanoid" id="A0A2P5IC67"/>
<dbReference type="Gene3D" id="3.40.50.150">
    <property type="entry name" value="Vaccinia Virus protein VP39"/>
    <property type="match status" value="1"/>
</dbReference>
<dbReference type="SUPFAM" id="SSF53335">
    <property type="entry name" value="S-adenosyl-L-methionine-dependent methyltransferases"/>
    <property type="match status" value="1"/>
</dbReference>
<organism evidence="2 3">
    <name type="scientific">Diaporthe helianthi</name>
    <dbReference type="NCBI Taxonomy" id="158607"/>
    <lineage>
        <taxon>Eukaryota</taxon>
        <taxon>Fungi</taxon>
        <taxon>Dikarya</taxon>
        <taxon>Ascomycota</taxon>
        <taxon>Pezizomycotina</taxon>
        <taxon>Sordariomycetes</taxon>
        <taxon>Sordariomycetidae</taxon>
        <taxon>Diaporthales</taxon>
        <taxon>Diaporthaceae</taxon>
        <taxon>Diaporthe</taxon>
    </lineage>
</organism>
<reference evidence="2" key="1">
    <citation type="submission" date="2017-09" db="EMBL/GenBank/DDBJ databases">
        <title>Polyketide synthases of a Diaporthe helianthi virulent isolate.</title>
        <authorList>
            <person name="Baroncelli R."/>
        </authorList>
    </citation>
    <scope>NUCLEOTIDE SEQUENCE [LARGE SCALE GENOMIC DNA]</scope>
    <source>
        <strain evidence="2">7/96</strain>
    </source>
</reference>
<feature type="domain" description="Methyltransferase type 11" evidence="1">
    <location>
        <begin position="53"/>
        <end position="137"/>
    </location>
</feature>
<dbReference type="InterPro" id="IPR029063">
    <property type="entry name" value="SAM-dependent_MTases_sf"/>
</dbReference>
<protein>
    <recommendedName>
        <fullName evidence="1">Methyltransferase type 11 domain-containing protein</fullName>
    </recommendedName>
</protein>
<accession>A0A2P5IC67</accession>
<dbReference type="STRING" id="158607.A0A2P5IC67"/>
<evidence type="ECO:0000259" key="1">
    <source>
        <dbReference type="Pfam" id="PF08241"/>
    </source>
</evidence>
<proteinExistence type="predicted"/>
<sequence length="155" mass="16333">MNHPEGKVKFVPKQATQPTPQLYGELVSDSMENLAKASLTLIPRNASGATVYDNGCGTGADTAAVVASLKADPASISVKGNDTNEEGVNTDSNHLTFATDTFDLTISNALLFVLPNDGIDAVKEAYRTLKPGGQAIFNSWAYVPNMSPLQVAATF</sequence>
<dbReference type="EMBL" id="MAVT02000070">
    <property type="protein sequence ID" value="POS80099.1"/>
    <property type="molecule type" value="Genomic_DNA"/>
</dbReference>
<dbReference type="AlphaFoldDB" id="A0A2P5IC67"/>
<dbReference type="Proteomes" id="UP000094444">
    <property type="component" value="Unassembled WGS sequence"/>
</dbReference>
<name>A0A2P5IC67_DIAHE</name>
<evidence type="ECO:0000313" key="2">
    <source>
        <dbReference type="EMBL" id="POS80099.1"/>
    </source>
</evidence>
<dbReference type="GO" id="GO:0008757">
    <property type="term" value="F:S-adenosylmethionine-dependent methyltransferase activity"/>
    <property type="evidence" value="ECO:0007669"/>
    <property type="project" value="InterPro"/>
</dbReference>
<dbReference type="OrthoDB" id="2013972at2759"/>
<dbReference type="Pfam" id="PF08241">
    <property type="entry name" value="Methyltransf_11"/>
    <property type="match status" value="1"/>
</dbReference>
<evidence type="ECO:0000313" key="3">
    <source>
        <dbReference type="Proteomes" id="UP000094444"/>
    </source>
</evidence>
<dbReference type="InterPro" id="IPR013216">
    <property type="entry name" value="Methyltransf_11"/>
</dbReference>
<gene>
    <name evidence="2" type="ORF">DHEL01_v201506</name>
</gene>